<reference evidence="3 4" key="1">
    <citation type="submission" date="2016-05" db="EMBL/GenBank/DDBJ databases">
        <authorList>
            <person name="Lavstsen T."/>
            <person name="Jespersen J.S."/>
        </authorList>
    </citation>
    <scope>NUCLEOTIDE SEQUENCE [LARGE SCALE GENOMIC DNA]</scope>
    <source>
        <strain evidence="3 4">KCJ1736</strain>
    </source>
</reference>
<dbReference type="Proteomes" id="UP000077098">
    <property type="component" value="Unassembled WGS sequence"/>
</dbReference>
<comment type="caution">
    <text evidence="3">The sequence shown here is derived from an EMBL/GenBank/DDBJ whole genome shotgun (WGS) entry which is preliminary data.</text>
</comment>
<dbReference type="AlphaFoldDB" id="A0A176X1Z2"/>
<gene>
    <name evidence="3" type="ORF">A7J57_10520</name>
</gene>
<protein>
    <submittedName>
        <fullName evidence="3">Uncharacterized protein</fullName>
    </submittedName>
</protein>
<keyword evidence="1" id="KW-0175">Coiled coil</keyword>
<keyword evidence="2" id="KW-1133">Transmembrane helix</keyword>
<keyword evidence="2" id="KW-0472">Membrane</keyword>
<evidence type="ECO:0000256" key="2">
    <source>
        <dbReference type="SAM" id="Phobius"/>
    </source>
</evidence>
<dbReference type="EMBL" id="LXPS01000036">
    <property type="protein sequence ID" value="OAE40684.1"/>
    <property type="molecule type" value="Genomic_DNA"/>
</dbReference>
<proteinExistence type="predicted"/>
<evidence type="ECO:0000256" key="1">
    <source>
        <dbReference type="SAM" id="Coils"/>
    </source>
</evidence>
<keyword evidence="2" id="KW-0812">Transmembrane</keyword>
<name>A0A176X1Z2_AGRTU</name>
<feature type="coiled-coil region" evidence="1">
    <location>
        <begin position="30"/>
        <end position="64"/>
    </location>
</feature>
<evidence type="ECO:0000313" key="4">
    <source>
        <dbReference type="Proteomes" id="UP000077098"/>
    </source>
</evidence>
<sequence>MAGKGYNSGHSVVSIITREPYDGGDEPPGGDKLEARVTKLESQFEKLNDKVDQLRIDSAVMKEKISNLPSKGFIVTATISALAFFSALMVFREKIVALIG</sequence>
<accession>A0A176X1Z2</accession>
<feature type="transmembrane region" description="Helical" evidence="2">
    <location>
        <begin position="72"/>
        <end position="91"/>
    </location>
</feature>
<organism evidence="3 4">
    <name type="scientific">Agrobacterium tumefaciens</name>
    <dbReference type="NCBI Taxonomy" id="358"/>
    <lineage>
        <taxon>Bacteria</taxon>
        <taxon>Pseudomonadati</taxon>
        <taxon>Pseudomonadota</taxon>
        <taxon>Alphaproteobacteria</taxon>
        <taxon>Hyphomicrobiales</taxon>
        <taxon>Rhizobiaceae</taxon>
        <taxon>Rhizobium/Agrobacterium group</taxon>
        <taxon>Agrobacterium</taxon>
        <taxon>Agrobacterium tumefaciens complex</taxon>
    </lineage>
</organism>
<evidence type="ECO:0000313" key="3">
    <source>
        <dbReference type="EMBL" id="OAE40684.1"/>
    </source>
</evidence>